<comment type="caution">
    <text evidence="1">The sequence shown here is derived from an EMBL/GenBank/DDBJ whole genome shotgun (WGS) entry which is preliminary data.</text>
</comment>
<name>A0AAW8PY69_VIBPH</name>
<dbReference type="EMBL" id="JAUHGG010000003">
    <property type="protein sequence ID" value="MDS1821148.1"/>
    <property type="molecule type" value="Genomic_DNA"/>
</dbReference>
<protein>
    <submittedName>
        <fullName evidence="1">Uncharacterized protein</fullName>
    </submittedName>
</protein>
<sequence>MNDKNELITKLNTLLMGAAEFKDEKCILSESKESLTFNIIDAKKLKTLWLETIIPEAKAGNPDYLLIVETLRDYSTYDYKIVCSLSLKIPSKDTLPEKCTGCQITPPVPSKEMHYSGKALNFEKPSGFFTSKEGWRIDASISSYRESFEPMSPLDDKTMPKIYFSRLECPVCAQERDKRQKEVMDELFKEL</sequence>
<dbReference type="RefSeq" id="WP_311020004.1">
    <property type="nucleotide sequence ID" value="NZ_JAUHGG010000003.1"/>
</dbReference>
<evidence type="ECO:0000313" key="1">
    <source>
        <dbReference type="EMBL" id="MDS1821148.1"/>
    </source>
</evidence>
<reference evidence="1" key="1">
    <citation type="submission" date="2023-06" db="EMBL/GenBank/DDBJ databases">
        <title>Genomic Diversity of Vibrio spp. and Metagenomic Analysis of Pathogens in Florida Gulf Coastal Waters Following Hurricane Ian.</title>
        <authorList>
            <person name="Brumfield K.D."/>
        </authorList>
    </citation>
    <scope>NUCLEOTIDE SEQUENCE</scope>
    <source>
        <strain evidence="1">WBS2B-138</strain>
    </source>
</reference>
<evidence type="ECO:0000313" key="2">
    <source>
        <dbReference type="Proteomes" id="UP001253193"/>
    </source>
</evidence>
<dbReference type="AlphaFoldDB" id="A0AAW8PY69"/>
<dbReference type="Proteomes" id="UP001253193">
    <property type="component" value="Unassembled WGS sequence"/>
</dbReference>
<organism evidence="1 2">
    <name type="scientific">Vibrio parahaemolyticus</name>
    <dbReference type="NCBI Taxonomy" id="670"/>
    <lineage>
        <taxon>Bacteria</taxon>
        <taxon>Pseudomonadati</taxon>
        <taxon>Pseudomonadota</taxon>
        <taxon>Gammaproteobacteria</taxon>
        <taxon>Vibrionales</taxon>
        <taxon>Vibrionaceae</taxon>
        <taxon>Vibrio</taxon>
    </lineage>
</organism>
<accession>A0AAW8PY69</accession>
<proteinExistence type="predicted"/>
<gene>
    <name evidence="1" type="ORF">QX249_10790</name>
</gene>